<organism evidence="7 8">
    <name type="scientific">Sporosarcina koreensis</name>
    <dbReference type="NCBI Taxonomy" id="334735"/>
    <lineage>
        <taxon>Bacteria</taxon>
        <taxon>Bacillati</taxon>
        <taxon>Bacillota</taxon>
        <taxon>Bacilli</taxon>
        <taxon>Bacillales</taxon>
        <taxon>Caryophanaceae</taxon>
        <taxon>Sporosarcina</taxon>
    </lineage>
</organism>
<dbReference type="PANTHER" id="PTHR11706">
    <property type="entry name" value="SOLUTE CARRIER PROTEIN FAMILY 11 MEMBER"/>
    <property type="match status" value="1"/>
</dbReference>
<dbReference type="EMBL" id="JBHSNP010000009">
    <property type="protein sequence ID" value="MFC5602524.1"/>
    <property type="molecule type" value="Genomic_DNA"/>
</dbReference>
<dbReference type="InterPro" id="IPR001046">
    <property type="entry name" value="NRAMP_fam"/>
</dbReference>
<sequence>MTNINLENIQVAEKKSLIERLKVIGPGAIITASFIGPGTVTTATRAGASYGFAILWAVVFSIIATIVLQEMTARLGIITRQGLGEAIREQFSNPILKYGSMWLVMIAISIGCAAYMAGDLLGTSLGISTLTGISPNVLGPIVGIVILFIGLSGSYKLIERVMVALIAIMSLTFITTMFVAKPNVSELFQGALIPTIPSGSIIMIIALIGTTVVPYNLFLHSSMVQERWKTSTDLKEARIDTIVSISIGGLITAAVLITAGAMIQGLEVSSAADLSLQLEPILGHWAKTFMSLGLFAAGFSSALASPLGAAMTVSSVLKWEKGMKDKRFKTVFATVMMIGIVCSGLGFNPLDVLLFAQALNGILLPVIVITLLIIMNNKKRLGKFGNSVKANVIGGIVAVVCSFLGLYSLIDAIKAFIGA</sequence>
<dbReference type="Proteomes" id="UP001596071">
    <property type="component" value="Unassembled WGS sequence"/>
</dbReference>
<evidence type="ECO:0000256" key="3">
    <source>
        <dbReference type="ARBA" id="ARBA00022692"/>
    </source>
</evidence>
<keyword evidence="5 6" id="KW-0472">Membrane</keyword>
<protein>
    <submittedName>
        <fullName evidence="7">Nramp family divalent metal transporter</fullName>
    </submittedName>
</protein>
<evidence type="ECO:0000256" key="2">
    <source>
        <dbReference type="ARBA" id="ARBA00022448"/>
    </source>
</evidence>
<name>A0ABW0TVZ1_9BACL</name>
<dbReference type="Pfam" id="PF01566">
    <property type="entry name" value="Nramp"/>
    <property type="match status" value="1"/>
</dbReference>
<dbReference type="RefSeq" id="WP_381442633.1">
    <property type="nucleotide sequence ID" value="NZ_JBHSNP010000009.1"/>
</dbReference>
<feature type="transmembrane region" description="Helical" evidence="6">
    <location>
        <begin position="353"/>
        <end position="376"/>
    </location>
</feature>
<keyword evidence="2" id="KW-0813">Transport</keyword>
<feature type="transmembrane region" description="Helical" evidence="6">
    <location>
        <begin position="21"/>
        <end position="40"/>
    </location>
</feature>
<evidence type="ECO:0000313" key="8">
    <source>
        <dbReference type="Proteomes" id="UP001596071"/>
    </source>
</evidence>
<feature type="transmembrane region" description="Helical" evidence="6">
    <location>
        <begin position="98"/>
        <end position="117"/>
    </location>
</feature>
<feature type="transmembrane region" description="Helical" evidence="6">
    <location>
        <begin position="137"/>
        <end position="155"/>
    </location>
</feature>
<keyword evidence="3 6" id="KW-0812">Transmembrane</keyword>
<feature type="transmembrane region" description="Helical" evidence="6">
    <location>
        <begin position="200"/>
        <end position="218"/>
    </location>
</feature>
<evidence type="ECO:0000256" key="4">
    <source>
        <dbReference type="ARBA" id="ARBA00022989"/>
    </source>
</evidence>
<dbReference type="InterPro" id="IPR038377">
    <property type="entry name" value="Na/Glc_symporter_sf"/>
</dbReference>
<feature type="transmembrane region" description="Helical" evidence="6">
    <location>
        <begin position="388"/>
        <end position="410"/>
    </location>
</feature>
<dbReference type="PANTHER" id="PTHR11706:SF33">
    <property type="entry name" value="NATURAL RESISTANCE-ASSOCIATED MACROPHAGE PROTEIN 2"/>
    <property type="match status" value="1"/>
</dbReference>
<feature type="transmembrane region" description="Helical" evidence="6">
    <location>
        <begin position="46"/>
        <end position="68"/>
    </location>
</feature>
<feature type="transmembrane region" description="Helical" evidence="6">
    <location>
        <begin position="330"/>
        <end position="347"/>
    </location>
</feature>
<proteinExistence type="predicted"/>
<dbReference type="PRINTS" id="PR00447">
    <property type="entry name" value="NATRESASSCMP"/>
</dbReference>
<feature type="transmembrane region" description="Helical" evidence="6">
    <location>
        <begin position="162"/>
        <end position="180"/>
    </location>
</feature>
<keyword evidence="8" id="KW-1185">Reference proteome</keyword>
<gene>
    <name evidence="7" type="ORF">ACFPTP_04765</name>
</gene>
<accession>A0ABW0TVZ1</accession>
<dbReference type="NCBIfam" id="NF037982">
    <property type="entry name" value="Nramp_1"/>
    <property type="match status" value="1"/>
</dbReference>
<dbReference type="Gene3D" id="1.20.1730.10">
    <property type="entry name" value="Sodium/glucose cotransporter"/>
    <property type="match status" value="1"/>
</dbReference>
<evidence type="ECO:0000256" key="1">
    <source>
        <dbReference type="ARBA" id="ARBA00004141"/>
    </source>
</evidence>
<evidence type="ECO:0000256" key="6">
    <source>
        <dbReference type="SAM" id="Phobius"/>
    </source>
</evidence>
<evidence type="ECO:0000256" key="5">
    <source>
        <dbReference type="ARBA" id="ARBA00023136"/>
    </source>
</evidence>
<feature type="transmembrane region" description="Helical" evidence="6">
    <location>
        <begin position="239"/>
        <end position="265"/>
    </location>
</feature>
<keyword evidence="4 6" id="KW-1133">Transmembrane helix</keyword>
<feature type="transmembrane region" description="Helical" evidence="6">
    <location>
        <begin position="285"/>
        <end position="309"/>
    </location>
</feature>
<comment type="subcellular location">
    <subcellularLocation>
        <location evidence="1">Membrane</location>
        <topology evidence="1">Multi-pass membrane protein</topology>
    </subcellularLocation>
</comment>
<reference evidence="8" key="1">
    <citation type="journal article" date="2019" name="Int. J. Syst. Evol. Microbiol.">
        <title>The Global Catalogue of Microorganisms (GCM) 10K type strain sequencing project: providing services to taxonomists for standard genome sequencing and annotation.</title>
        <authorList>
            <consortium name="The Broad Institute Genomics Platform"/>
            <consortium name="The Broad Institute Genome Sequencing Center for Infectious Disease"/>
            <person name="Wu L."/>
            <person name="Ma J."/>
        </authorList>
    </citation>
    <scope>NUCLEOTIDE SEQUENCE [LARGE SCALE GENOMIC DNA]</scope>
    <source>
        <strain evidence="8">KACC 11299</strain>
    </source>
</reference>
<comment type="caution">
    <text evidence="7">The sequence shown here is derived from an EMBL/GenBank/DDBJ whole genome shotgun (WGS) entry which is preliminary data.</text>
</comment>
<evidence type="ECO:0000313" key="7">
    <source>
        <dbReference type="EMBL" id="MFC5602524.1"/>
    </source>
</evidence>